<dbReference type="AlphaFoldDB" id="A0A9D5H2F8"/>
<organism evidence="1 2">
    <name type="scientific">Dioscorea zingiberensis</name>
    <dbReference type="NCBI Taxonomy" id="325984"/>
    <lineage>
        <taxon>Eukaryota</taxon>
        <taxon>Viridiplantae</taxon>
        <taxon>Streptophyta</taxon>
        <taxon>Embryophyta</taxon>
        <taxon>Tracheophyta</taxon>
        <taxon>Spermatophyta</taxon>
        <taxon>Magnoliopsida</taxon>
        <taxon>Liliopsida</taxon>
        <taxon>Dioscoreales</taxon>
        <taxon>Dioscoreaceae</taxon>
        <taxon>Dioscorea</taxon>
    </lineage>
</organism>
<accession>A0A9D5H2F8</accession>
<evidence type="ECO:0000313" key="1">
    <source>
        <dbReference type="EMBL" id="KAJ0960873.1"/>
    </source>
</evidence>
<dbReference type="Gene3D" id="3.30.310.80">
    <property type="entry name" value="Kinase associated domain 1, KA1"/>
    <property type="match status" value="1"/>
</dbReference>
<proteinExistence type="predicted"/>
<name>A0A9D5H2F8_9LILI</name>
<sequence length="81" mass="9294">MEEREKGQRGRLVVVVEVFEAAPEVAVVEFCKISGDTLKFAKLCEDDVRLRLKDIMWTWKGDDYHANLTSDDCIFARVGDE</sequence>
<dbReference type="Proteomes" id="UP001085076">
    <property type="component" value="Unassembled WGS sequence"/>
</dbReference>
<dbReference type="OrthoDB" id="1935838at2759"/>
<gene>
    <name evidence="1" type="ORF">J5N97_001223</name>
</gene>
<comment type="caution">
    <text evidence="1">The sequence shown here is derived from an EMBL/GenBank/DDBJ whole genome shotgun (WGS) entry which is preliminary data.</text>
</comment>
<protein>
    <submittedName>
        <fullName evidence="1">Uncharacterized protein</fullName>
    </submittedName>
</protein>
<reference evidence="1 2" key="1">
    <citation type="journal article" date="2022" name="Hortic Res">
        <title>The genome of Dioscorea zingiberensis sheds light on the biosynthesis, origin and evolution of the medicinally important diosgenin saponins.</title>
        <authorList>
            <person name="Li Y."/>
            <person name="Tan C."/>
            <person name="Li Z."/>
            <person name="Guo J."/>
            <person name="Li S."/>
            <person name="Chen X."/>
            <person name="Wang C."/>
            <person name="Dai X."/>
            <person name="Yang H."/>
            <person name="Song W."/>
            <person name="Hou L."/>
            <person name="Xu J."/>
            <person name="Tong Z."/>
            <person name="Xu A."/>
            <person name="Yuan X."/>
            <person name="Wang W."/>
            <person name="Yang Q."/>
            <person name="Chen L."/>
            <person name="Sun Z."/>
            <person name="Wang K."/>
            <person name="Pan B."/>
            <person name="Chen J."/>
            <person name="Bao Y."/>
            <person name="Liu F."/>
            <person name="Qi X."/>
            <person name="Gang D.R."/>
            <person name="Wen J."/>
            <person name="Li J."/>
        </authorList>
    </citation>
    <scope>NUCLEOTIDE SEQUENCE [LARGE SCALE GENOMIC DNA]</scope>
    <source>
        <strain evidence="1">Dzin_1.0</strain>
    </source>
</reference>
<keyword evidence="2" id="KW-1185">Reference proteome</keyword>
<evidence type="ECO:0000313" key="2">
    <source>
        <dbReference type="Proteomes" id="UP001085076"/>
    </source>
</evidence>
<dbReference type="EMBL" id="JAGGNH010000054">
    <property type="protein sequence ID" value="KAJ0960873.1"/>
    <property type="molecule type" value="Genomic_DNA"/>
</dbReference>